<comment type="caution">
    <text evidence="1">The sequence shown here is derived from an EMBL/GenBank/DDBJ whole genome shotgun (WGS) entry which is preliminary data.</text>
</comment>
<protein>
    <recommendedName>
        <fullName evidence="3">Antitoxin</fullName>
    </recommendedName>
</protein>
<dbReference type="EMBL" id="MFLW01000007">
    <property type="protein sequence ID" value="OGG78495.1"/>
    <property type="molecule type" value="Genomic_DNA"/>
</dbReference>
<evidence type="ECO:0000313" key="2">
    <source>
        <dbReference type="Proteomes" id="UP000178811"/>
    </source>
</evidence>
<reference evidence="1 2" key="1">
    <citation type="journal article" date="2016" name="Nat. Commun.">
        <title>Thousands of microbial genomes shed light on interconnected biogeochemical processes in an aquifer system.</title>
        <authorList>
            <person name="Anantharaman K."/>
            <person name="Brown C.T."/>
            <person name="Hug L.A."/>
            <person name="Sharon I."/>
            <person name="Castelle C.J."/>
            <person name="Probst A.J."/>
            <person name="Thomas B.C."/>
            <person name="Singh A."/>
            <person name="Wilkins M.J."/>
            <person name="Karaoz U."/>
            <person name="Brodie E.L."/>
            <person name="Williams K.H."/>
            <person name="Hubbard S.S."/>
            <person name="Banfield J.F."/>
        </authorList>
    </citation>
    <scope>NUCLEOTIDE SEQUENCE [LARGE SCALE GENOMIC DNA]</scope>
</reference>
<dbReference type="AlphaFoldDB" id="A0A1F6EY05"/>
<sequence length="94" mass="10170">MNTTKVIFNIPTAVKNAAAKRAKHEGLTLTTIFTQAARAYGAGDLDVQVVDARPLRPSVARAIKKVIADAKRGINVSGPFSLAESEKHLRDLMR</sequence>
<evidence type="ECO:0008006" key="3">
    <source>
        <dbReference type="Google" id="ProtNLM"/>
    </source>
</evidence>
<proteinExistence type="predicted"/>
<organism evidence="1 2">
    <name type="scientific">Candidatus Kaiserbacteria bacterium RIFCSPLOWO2_01_FULL_52_12b</name>
    <dbReference type="NCBI Taxonomy" id="1798509"/>
    <lineage>
        <taxon>Bacteria</taxon>
        <taxon>Candidatus Kaiseribacteriota</taxon>
    </lineage>
</organism>
<gene>
    <name evidence="1" type="ORF">A3A36_01665</name>
</gene>
<dbReference type="Proteomes" id="UP000178811">
    <property type="component" value="Unassembled WGS sequence"/>
</dbReference>
<evidence type="ECO:0000313" key="1">
    <source>
        <dbReference type="EMBL" id="OGG78495.1"/>
    </source>
</evidence>
<accession>A0A1F6EY05</accession>
<name>A0A1F6EY05_9BACT</name>